<evidence type="ECO:0000313" key="3">
    <source>
        <dbReference type="Proteomes" id="UP000575469"/>
    </source>
</evidence>
<sequence>MSAAIPVQIPGLGQAIAGLDWLMLDGLDGKRTEINQLGRGVNAAWQFIWSMKGKEDEYVAFLSKNEAKKKPFAAAVAVRSAISDETFLAMIEIGEGQWWLFGIKDGMPANKMDRVGEASELMGLVRDFLTSLSDPEQVPIYTDKPELFAGLPYTLDVRPFSLEILSHSVKKKAFDKAAFSRHSSVPFGAIAVCVLLAAGVGGYFWYDHEAEVAARRDAEVNRQKDIAKRKVELATAVSTAINAGRPAQVVVPVYLDALKKVPTLIKGWRLSDVLCQEQGCALSYEAQAFATWKGYLEGKPAEWPAPLLGGDIKRVEQMIPVQLPTMPIRVATALPSRDKAMFDMGNLAQVSETIGVVIRPQGNSERVAGTAGKPEDQWIPVKVGFTANGKAVLLDGLAKRLPASTGVLKIGFKGVGEKMTFDLQGEAYANP</sequence>
<dbReference type="Proteomes" id="UP000575469">
    <property type="component" value="Unassembled WGS sequence"/>
</dbReference>
<accession>A0A848P3J7</accession>
<dbReference type="Pfam" id="PF06864">
    <property type="entry name" value="PAP_PilO"/>
    <property type="match status" value="1"/>
</dbReference>
<dbReference type="InterPro" id="IPR009663">
    <property type="entry name" value="PAP_PilO"/>
</dbReference>
<organism evidence="2 3">
    <name type="scientific">Ralstonia insidiosa</name>
    <dbReference type="NCBI Taxonomy" id="190721"/>
    <lineage>
        <taxon>Bacteria</taxon>
        <taxon>Pseudomonadati</taxon>
        <taxon>Pseudomonadota</taxon>
        <taxon>Betaproteobacteria</taxon>
        <taxon>Burkholderiales</taxon>
        <taxon>Burkholderiaceae</taxon>
        <taxon>Ralstonia</taxon>
    </lineage>
</organism>
<feature type="transmembrane region" description="Helical" evidence="1">
    <location>
        <begin position="185"/>
        <end position="206"/>
    </location>
</feature>
<comment type="caution">
    <text evidence="2">The sequence shown here is derived from an EMBL/GenBank/DDBJ whole genome shotgun (WGS) entry which is preliminary data.</text>
</comment>
<dbReference type="RefSeq" id="WP_169340838.1">
    <property type="nucleotide sequence ID" value="NZ_JABBZM010000017.1"/>
</dbReference>
<keyword evidence="1" id="KW-0472">Membrane</keyword>
<reference evidence="2 3" key="1">
    <citation type="submission" date="2020-04" db="EMBL/GenBank/DDBJ databases">
        <title>Ralstonia insidiosa genome sequencing and assembly.</title>
        <authorList>
            <person name="Martins R.C.R."/>
            <person name="Perdigao-Neto L.V."/>
            <person name="Levin A.S.S."/>
            <person name="Costa S.F."/>
        </authorList>
    </citation>
    <scope>NUCLEOTIDE SEQUENCE [LARGE SCALE GENOMIC DNA]</scope>
    <source>
        <strain evidence="2 3">5047</strain>
    </source>
</reference>
<gene>
    <name evidence="2" type="primary">pilO2</name>
    <name evidence="2" type="ORF">HGR00_18450</name>
</gene>
<evidence type="ECO:0000313" key="2">
    <source>
        <dbReference type="EMBL" id="NMV39895.1"/>
    </source>
</evidence>
<keyword evidence="1" id="KW-0812">Transmembrane</keyword>
<protein>
    <submittedName>
        <fullName evidence="2">Type 4b pilus protein PilO2</fullName>
    </submittedName>
</protein>
<keyword evidence="1" id="KW-1133">Transmembrane helix</keyword>
<dbReference type="EMBL" id="JABBZM010000017">
    <property type="protein sequence ID" value="NMV39895.1"/>
    <property type="molecule type" value="Genomic_DNA"/>
</dbReference>
<evidence type="ECO:0000256" key="1">
    <source>
        <dbReference type="SAM" id="Phobius"/>
    </source>
</evidence>
<proteinExistence type="predicted"/>
<name>A0A848P3J7_9RALS</name>
<dbReference type="AlphaFoldDB" id="A0A848P3J7"/>